<dbReference type="AlphaFoldDB" id="A0A0V7ZLM3"/>
<keyword evidence="2" id="KW-1185">Reference proteome</keyword>
<accession>A0A0V7ZLM3</accession>
<dbReference type="SUPFAM" id="SSF144052">
    <property type="entry name" value="Thermophilic metalloprotease-like"/>
    <property type="match status" value="1"/>
</dbReference>
<proteinExistence type="predicted"/>
<evidence type="ECO:0000313" key="1">
    <source>
        <dbReference type="EMBL" id="KST65207.1"/>
    </source>
</evidence>
<evidence type="ECO:0000313" key="2">
    <source>
        <dbReference type="Proteomes" id="UP000053372"/>
    </source>
</evidence>
<comment type="caution">
    <text evidence="1">The sequence shown here is derived from an EMBL/GenBank/DDBJ whole genome shotgun (WGS) entry which is preliminary data.</text>
</comment>
<organism evidence="1 2">
    <name type="scientific">Mastigocoleus testarum BC008</name>
    <dbReference type="NCBI Taxonomy" id="371196"/>
    <lineage>
        <taxon>Bacteria</taxon>
        <taxon>Bacillati</taxon>
        <taxon>Cyanobacteriota</taxon>
        <taxon>Cyanophyceae</taxon>
        <taxon>Nostocales</taxon>
        <taxon>Hapalosiphonaceae</taxon>
        <taxon>Mastigocoleus</taxon>
    </lineage>
</organism>
<dbReference type="EMBL" id="LMTZ01000111">
    <property type="protein sequence ID" value="KST65207.1"/>
    <property type="molecule type" value="Genomic_DNA"/>
</dbReference>
<name>A0A0V7ZLM3_9CYAN</name>
<gene>
    <name evidence="1" type="ORF">BC008_20365</name>
</gene>
<reference evidence="1 2" key="1">
    <citation type="journal article" date="2015" name="Genome Announc.">
        <title>Draft Genome of the Euendolithic (true boring) Cyanobacterium Mastigocoleus testarum strain BC008.</title>
        <authorList>
            <person name="Guida B.S."/>
            <person name="Garcia-Pichel F."/>
        </authorList>
    </citation>
    <scope>NUCLEOTIDE SEQUENCE [LARGE SCALE GENOMIC DNA]</scope>
    <source>
        <strain evidence="1 2">BC008</strain>
    </source>
</reference>
<sequence>MACNSTPTSVESIEHFLECGEKTDPYEQEKISEQFFAKGEAASHLKFVDEKCKTVTIFRHLDDGIQWHEQIGELQWGEQQLFPSGEISVLPVDIFTLNLNVKLDINGKLALKGIPVLHSGTPSFLPDDQERIFQALYAMRNHAVIASVHEGVITNIEASDPSAQSAVDMLQAMFDVDSRYRIIIEIGFGVNRHLKLFPGNSAMNEVYANNINGTVHFGLGLIPHTQYHLDIICPSIKVLSDKDELVFGGMK</sequence>
<protein>
    <submittedName>
        <fullName evidence="1">Uncharacterized protein</fullName>
    </submittedName>
</protein>
<dbReference type="Proteomes" id="UP000053372">
    <property type="component" value="Unassembled WGS sequence"/>
</dbReference>